<evidence type="ECO:0000313" key="2">
    <source>
        <dbReference type="EMBL" id="GAA1747971.1"/>
    </source>
</evidence>
<reference evidence="3" key="1">
    <citation type="journal article" date="2019" name="Int. J. Syst. Evol. Microbiol.">
        <title>The Global Catalogue of Microorganisms (GCM) 10K type strain sequencing project: providing services to taxonomists for standard genome sequencing and annotation.</title>
        <authorList>
            <consortium name="The Broad Institute Genomics Platform"/>
            <consortium name="The Broad Institute Genome Sequencing Center for Infectious Disease"/>
            <person name="Wu L."/>
            <person name="Ma J."/>
        </authorList>
    </citation>
    <scope>NUCLEOTIDE SEQUENCE [LARGE SCALE GENOMIC DNA]</scope>
    <source>
        <strain evidence="3">JCM 13249</strain>
    </source>
</reference>
<dbReference type="InterPro" id="IPR001206">
    <property type="entry name" value="Diacylglycerol_kinase_cat_dom"/>
</dbReference>
<dbReference type="Pfam" id="PF00781">
    <property type="entry name" value="DAGK_cat"/>
    <property type="match status" value="1"/>
</dbReference>
<dbReference type="EMBL" id="BAAALS010000007">
    <property type="protein sequence ID" value="GAA1747971.1"/>
    <property type="molecule type" value="Genomic_DNA"/>
</dbReference>
<name>A0ABP4W628_9ACTN</name>
<comment type="caution">
    <text evidence="2">The sequence shown here is derived from an EMBL/GenBank/DDBJ whole genome shotgun (WGS) entry which is preliminary data.</text>
</comment>
<dbReference type="InterPro" id="IPR016064">
    <property type="entry name" value="NAD/diacylglycerol_kinase_sf"/>
</dbReference>
<dbReference type="Gene3D" id="3.40.50.10330">
    <property type="entry name" value="Probable inorganic polyphosphate/atp-NAD kinase, domain 1"/>
    <property type="match status" value="1"/>
</dbReference>
<proteinExistence type="predicted"/>
<sequence length="313" mass="31933">MRQVIVLSLADDTAETAGGCCGASAGGCGGSAPPDADACATRPPRVPVLRCSDALSAGGAAVEVVTACSDAEIDAALKAVRADEAALVVAAADDGQLRAVLRRLVRAYAPAPSKRPADLPANRTVPDLPPVGILPLTPGIPDIVTDLGLPTDPAAVAAAVLGGRTRRLDLLRNDGGSVTARSAVLGGVDASGTAVSWRGRVEVDDAVLTDGAEPVLACVVTNSGGVEVGGLPLTDGVAADDGRITVAVAVPRRVRRLLRRPDTHLEVRRATGRAVAITPREESVVLVDDGVTAQLTRKRSWWVEPGAWAVYVP</sequence>
<evidence type="ECO:0000259" key="1">
    <source>
        <dbReference type="Pfam" id="PF00781"/>
    </source>
</evidence>
<dbReference type="InterPro" id="IPR017438">
    <property type="entry name" value="ATP-NAD_kinase_N"/>
</dbReference>
<accession>A0ABP4W628</accession>
<organism evidence="2 3">
    <name type="scientific">Luedemannella helvata</name>
    <dbReference type="NCBI Taxonomy" id="349315"/>
    <lineage>
        <taxon>Bacteria</taxon>
        <taxon>Bacillati</taxon>
        <taxon>Actinomycetota</taxon>
        <taxon>Actinomycetes</taxon>
        <taxon>Micromonosporales</taxon>
        <taxon>Micromonosporaceae</taxon>
        <taxon>Luedemannella</taxon>
    </lineage>
</organism>
<evidence type="ECO:0000313" key="3">
    <source>
        <dbReference type="Proteomes" id="UP001500655"/>
    </source>
</evidence>
<dbReference type="PROSITE" id="PS51257">
    <property type="entry name" value="PROKAR_LIPOPROTEIN"/>
    <property type="match status" value="1"/>
</dbReference>
<dbReference type="Proteomes" id="UP001500655">
    <property type="component" value="Unassembled WGS sequence"/>
</dbReference>
<feature type="domain" description="DAGKc" evidence="1">
    <location>
        <begin position="52"/>
        <end position="171"/>
    </location>
</feature>
<protein>
    <recommendedName>
        <fullName evidence="1">DAGKc domain-containing protein</fullName>
    </recommendedName>
</protein>
<dbReference type="SUPFAM" id="SSF111331">
    <property type="entry name" value="NAD kinase/diacylglycerol kinase-like"/>
    <property type="match status" value="1"/>
</dbReference>
<dbReference type="RefSeq" id="WP_344079019.1">
    <property type="nucleotide sequence ID" value="NZ_BAAALS010000007.1"/>
</dbReference>
<keyword evidence="3" id="KW-1185">Reference proteome</keyword>
<gene>
    <name evidence="2" type="ORF">GCM10009681_18990</name>
</gene>